<evidence type="ECO:0000313" key="2">
    <source>
        <dbReference type="Proteomes" id="UP000397656"/>
    </source>
</evidence>
<accession>A0A643FNL9</accession>
<dbReference type="GO" id="GO:0016301">
    <property type="term" value="F:kinase activity"/>
    <property type="evidence" value="ECO:0007669"/>
    <property type="project" value="UniProtKB-KW"/>
</dbReference>
<name>A0A643FNL9_9BURK</name>
<proteinExistence type="predicted"/>
<dbReference type="AlphaFoldDB" id="A0A643FNL9"/>
<dbReference type="Proteomes" id="UP000397656">
    <property type="component" value="Chromosome 2"/>
</dbReference>
<dbReference type="InterPro" id="IPR031322">
    <property type="entry name" value="Shikimate/glucono_kinase"/>
</dbReference>
<keyword evidence="1" id="KW-0808">Transferase</keyword>
<organism evidence="1 2">
    <name type="scientific">Cupriavidus basilensis</name>
    <dbReference type="NCBI Taxonomy" id="68895"/>
    <lineage>
        <taxon>Bacteria</taxon>
        <taxon>Pseudomonadati</taxon>
        <taxon>Pseudomonadota</taxon>
        <taxon>Betaproteobacteria</taxon>
        <taxon>Burkholderiales</taxon>
        <taxon>Burkholderiaceae</taxon>
        <taxon>Cupriavidus</taxon>
    </lineage>
</organism>
<sequence>MTSVLHLVGPGGAGKTSVGPVLAQRLGWQFIDLDERFMSFEGNIGAFIATLGYVLYAKQNISVYRRVRCSLAAPTVLALSSGFLMYPEDIDHEYQALRSAIESNALTSLLLPAFELEPCVEIIVQRQLLRPYLPGDRASEERRIRERFPKFMALSCARFRSDAAPDKTASQIERFVRGRIVLLK</sequence>
<dbReference type="Pfam" id="PF01202">
    <property type="entry name" value="SKI"/>
    <property type="match status" value="1"/>
</dbReference>
<dbReference type="Gene3D" id="3.40.50.300">
    <property type="entry name" value="P-loop containing nucleotide triphosphate hydrolases"/>
    <property type="match status" value="1"/>
</dbReference>
<protein>
    <submittedName>
        <fullName evidence="1">Shikimate kinase</fullName>
    </submittedName>
</protein>
<dbReference type="RefSeq" id="WP_150990708.1">
    <property type="nucleotide sequence ID" value="NZ_CP062804.1"/>
</dbReference>
<dbReference type="PRINTS" id="PR01100">
    <property type="entry name" value="SHIKIMTKNASE"/>
</dbReference>
<gene>
    <name evidence="1" type="ORF">F7R26_030115</name>
</gene>
<dbReference type="EMBL" id="CP062804">
    <property type="protein sequence ID" value="QOT79030.1"/>
    <property type="molecule type" value="Genomic_DNA"/>
</dbReference>
<dbReference type="InterPro" id="IPR027417">
    <property type="entry name" value="P-loop_NTPase"/>
</dbReference>
<evidence type="ECO:0000313" key="1">
    <source>
        <dbReference type="EMBL" id="QOT79030.1"/>
    </source>
</evidence>
<dbReference type="GeneID" id="98405216"/>
<dbReference type="SUPFAM" id="SSF52540">
    <property type="entry name" value="P-loop containing nucleoside triphosphate hydrolases"/>
    <property type="match status" value="1"/>
</dbReference>
<reference evidence="1 2" key="1">
    <citation type="submission" date="2020-10" db="EMBL/GenBank/DDBJ databases">
        <title>Complete genome sequence of Cupriavidus basilensis CCUG 49340T.</title>
        <authorList>
            <person name="Salva-Serra F."/>
            <person name="Donoso R.A."/>
            <person name="Cho K.H."/>
            <person name="Yoo J.A."/>
            <person name="Lee K."/>
            <person name="Yoon S.-H."/>
            <person name="Perez-Pantoja D."/>
            <person name="Moore E.R.B."/>
        </authorList>
    </citation>
    <scope>NUCLEOTIDE SEQUENCE [LARGE SCALE GENOMIC DNA]</scope>
    <source>
        <strain evidence="2">CCUG 49340</strain>
    </source>
</reference>
<keyword evidence="1" id="KW-0418">Kinase</keyword>